<feature type="chain" id="PRO_5015194036" description="NodB homology domain-containing protein" evidence="3">
    <location>
        <begin position="20"/>
        <end position="440"/>
    </location>
</feature>
<evidence type="ECO:0000256" key="2">
    <source>
        <dbReference type="SAM" id="Phobius"/>
    </source>
</evidence>
<feature type="compositionally biased region" description="Low complexity" evidence="1">
    <location>
        <begin position="360"/>
        <end position="376"/>
    </location>
</feature>
<sequence>MKLAALALVACALAIGASAGTLPLKPDYNCDPSSCKPENNCRCASYEAPLPNDQMPQFVLYTHDDGIIPSIVDAIKTTVGNRKNPNGCTIPLTWFTIKYDTEPYCNLVKQLWRDGHEIALHTRDHVRLDPPINAEKEDQILSVRTWLNESCGIPETDMVGMRNPFLITNPGIRKVQSEAGFLYDSSINEHWTKDGLWPTSKDGGNRLWPYTFDNGIPQICDATGPDGSCTKDERYRGLWEVPVWVLQTSNYPMDAYAMDPGGDVFELLKINFDAAYNGNRAPIPIYMHMPWMTQSANQKYVQKFMDYALGKPDQDVWFVTMHQLIDWIRNPIPKDQMKEKFNVGCQAGGAGAVGMKSVESSSTDSGSTDSSNSNSGADLPAVEPETAPQVDEYGWAAPAPSSAPAELPTVPQTSTSGAAAGAPAAFAAALLGALALALLL</sequence>
<name>A0A2P6TIW9_CHLSO</name>
<protein>
    <recommendedName>
        <fullName evidence="4">NodB homology domain-containing protein</fullName>
    </recommendedName>
</protein>
<feature type="compositionally biased region" description="Low complexity" evidence="1">
    <location>
        <begin position="396"/>
        <end position="405"/>
    </location>
</feature>
<dbReference type="OrthoDB" id="504708at2759"/>
<dbReference type="InterPro" id="IPR052740">
    <property type="entry name" value="CE4"/>
</dbReference>
<feature type="transmembrane region" description="Helical" evidence="2">
    <location>
        <begin position="418"/>
        <end position="439"/>
    </location>
</feature>
<evidence type="ECO:0000313" key="6">
    <source>
        <dbReference type="Proteomes" id="UP000239899"/>
    </source>
</evidence>
<feature type="domain" description="NodB homology" evidence="4">
    <location>
        <begin position="89"/>
        <end position="181"/>
    </location>
</feature>
<evidence type="ECO:0000259" key="4">
    <source>
        <dbReference type="Pfam" id="PF01522"/>
    </source>
</evidence>
<dbReference type="EMBL" id="LHPG02000014">
    <property type="protein sequence ID" value="PRW39180.1"/>
    <property type="molecule type" value="Genomic_DNA"/>
</dbReference>
<dbReference type="Gene3D" id="3.20.20.370">
    <property type="entry name" value="Glycoside hydrolase/deacetylase"/>
    <property type="match status" value="1"/>
</dbReference>
<dbReference type="GO" id="GO:0016810">
    <property type="term" value="F:hydrolase activity, acting on carbon-nitrogen (but not peptide) bonds"/>
    <property type="evidence" value="ECO:0007669"/>
    <property type="project" value="InterPro"/>
</dbReference>
<reference evidence="5 6" key="1">
    <citation type="journal article" date="2018" name="Plant J.">
        <title>Genome sequences of Chlorella sorokiniana UTEX 1602 and Micractinium conductrix SAG 241.80: implications to maltose excretion by a green alga.</title>
        <authorList>
            <person name="Arriola M.B."/>
            <person name="Velmurugan N."/>
            <person name="Zhang Y."/>
            <person name="Plunkett M.H."/>
            <person name="Hondzo H."/>
            <person name="Barney B.M."/>
        </authorList>
    </citation>
    <scope>NUCLEOTIDE SEQUENCE [LARGE SCALE GENOMIC DNA]</scope>
    <source>
        <strain evidence="6">UTEX 1602</strain>
    </source>
</reference>
<dbReference type="Pfam" id="PF01522">
    <property type="entry name" value="Polysacc_deac_1"/>
    <property type="match status" value="1"/>
</dbReference>
<dbReference type="SUPFAM" id="SSF88713">
    <property type="entry name" value="Glycoside hydrolase/deacetylase"/>
    <property type="match status" value="1"/>
</dbReference>
<organism evidence="5 6">
    <name type="scientific">Chlorella sorokiniana</name>
    <name type="common">Freshwater green alga</name>
    <dbReference type="NCBI Taxonomy" id="3076"/>
    <lineage>
        <taxon>Eukaryota</taxon>
        <taxon>Viridiplantae</taxon>
        <taxon>Chlorophyta</taxon>
        <taxon>core chlorophytes</taxon>
        <taxon>Trebouxiophyceae</taxon>
        <taxon>Chlorellales</taxon>
        <taxon>Chlorellaceae</taxon>
        <taxon>Chlorella clade</taxon>
        <taxon>Chlorella</taxon>
    </lineage>
</organism>
<comment type="caution">
    <text evidence="5">The sequence shown here is derived from an EMBL/GenBank/DDBJ whole genome shotgun (WGS) entry which is preliminary data.</text>
</comment>
<dbReference type="GO" id="GO:0005975">
    <property type="term" value="P:carbohydrate metabolic process"/>
    <property type="evidence" value="ECO:0007669"/>
    <property type="project" value="InterPro"/>
</dbReference>
<dbReference type="Proteomes" id="UP000239899">
    <property type="component" value="Unassembled WGS sequence"/>
</dbReference>
<dbReference type="PANTHER" id="PTHR45985">
    <property type="match status" value="1"/>
</dbReference>
<evidence type="ECO:0000256" key="1">
    <source>
        <dbReference type="SAM" id="MobiDB-lite"/>
    </source>
</evidence>
<dbReference type="AlphaFoldDB" id="A0A2P6TIW9"/>
<keyword evidence="6" id="KW-1185">Reference proteome</keyword>
<feature type="region of interest" description="Disordered" evidence="1">
    <location>
        <begin position="354"/>
        <end position="417"/>
    </location>
</feature>
<dbReference type="PANTHER" id="PTHR45985:SF3">
    <property type="entry name" value="CHITIN DEACETYLASE-LIKE 4"/>
    <property type="match status" value="1"/>
</dbReference>
<proteinExistence type="predicted"/>
<dbReference type="InterPro" id="IPR011330">
    <property type="entry name" value="Glyco_hydro/deAcase_b/a-brl"/>
</dbReference>
<keyword evidence="3" id="KW-0732">Signal</keyword>
<gene>
    <name evidence="5" type="ORF">C2E21_7073</name>
</gene>
<keyword evidence="2" id="KW-1133">Transmembrane helix</keyword>
<evidence type="ECO:0000313" key="5">
    <source>
        <dbReference type="EMBL" id="PRW39180.1"/>
    </source>
</evidence>
<feature type="signal peptide" evidence="3">
    <location>
        <begin position="1"/>
        <end position="19"/>
    </location>
</feature>
<accession>A0A2P6TIW9</accession>
<keyword evidence="2" id="KW-0472">Membrane</keyword>
<evidence type="ECO:0000256" key="3">
    <source>
        <dbReference type="SAM" id="SignalP"/>
    </source>
</evidence>
<dbReference type="CDD" id="cd10919">
    <property type="entry name" value="CE4_CDA_like"/>
    <property type="match status" value="1"/>
</dbReference>
<keyword evidence="2" id="KW-0812">Transmembrane</keyword>
<dbReference type="InterPro" id="IPR002509">
    <property type="entry name" value="NODB_dom"/>
</dbReference>